<sequence>MANESEGNGGNGNVAGNCLVRVRAQVMVRDDSTGGWVPMGGGGLSQVSVRKRLTLVHSEDSHGGAGAGHTGGSVPGSGGASYANYTTDYQIYGKRLTDQFVVLSCAISKDFTYNKVMPTFHHWKSGDNKFGLTFQTSSDAKAFDKAIHSAIDDLFDQTENSGIGPNDGGSSSLACCPSVDTLTGDDDVFMALELPLDSRSSTTSSNGTSSSSSAGPAKAMLKAPRPVKSISGAADVCRAPPPPHAPGHNNNNNPTSHSHLHRISYLNPTRPVPAPPVASISSVSGVGGLGGGTFASSEKDIKGMLGGGQGPADKDSLCSYHSNNYNYGHITSAQHEYTYIDSNQMQSVSNVLTAKLQPGASGKKPALLPPSRSPSTLPLPIKKKGPSGGVGKADGRAGGERVAVLQCRHCLEEFRPEDNVRGACGFGPDPVMGAIERASCMPCAECVLYHCWRDGDEAGAPRRPSSRRWAALAVLSMLVPCLWLYYPLKACHRCGTSCALCGARHEA</sequence>
<evidence type="ECO:0000256" key="2">
    <source>
        <dbReference type="SAM" id="Phobius"/>
    </source>
</evidence>
<dbReference type="Proteomes" id="UP000192247">
    <property type="component" value="Unassembled WGS sequence"/>
</dbReference>
<dbReference type="OrthoDB" id="5786858at2759"/>
<dbReference type="SUPFAM" id="SSF50729">
    <property type="entry name" value="PH domain-like"/>
    <property type="match status" value="1"/>
</dbReference>
<dbReference type="InParanoid" id="A0A1V9XIK0"/>
<feature type="domain" description="WH1" evidence="3">
    <location>
        <begin position="11"/>
        <end position="154"/>
    </location>
</feature>
<dbReference type="InterPro" id="IPR041937">
    <property type="entry name" value="SPRE_EVH1"/>
</dbReference>
<dbReference type="AlphaFoldDB" id="A0A1V9XIK0"/>
<comment type="caution">
    <text evidence="4">The sequence shown here is derived from an EMBL/GenBank/DDBJ whole genome shotgun (WGS) entry which is preliminary data.</text>
</comment>
<feature type="transmembrane region" description="Helical" evidence="2">
    <location>
        <begin position="469"/>
        <end position="488"/>
    </location>
</feature>
<dbReference type="PANTHER" id="PTHR11202">
    <property type="entry name" value="SPROUTY-RELATED, EVH1 DOMAIN-CONTAINING PROTEIN FAMILY MEMBER"/>
    <property type="match status" value="1"/>
</dbReference>
<dbReference type="PROSITE" id="PS50229">
    <property type="entry name" value="WH1"/>
    <property type="match status" value="1"/>
</dbReference>
<gene>
    <name evidence="4" type="ORF">BIW11_03593</name>
</gene>
<dbReference type="GO" id="GO:0016020">
    <property type="term" value="C:membrane"/>
    <property type="evidence" value="ECO:0007669"/>
    <property type="project" value="InterPro"/>
</dbReference>
<dbReference type="Pfam" id="PF00568">
    <property type="entry name" value="WH1"/>
    <property type="match status" value="1"/>
</dbReference>
<dbReference type="GO" id="GO:0043409">
    <property type="term" value="P:negative regulation of MAPK cascade"/>
    <property type="evidence" value="ECO:0007669"/>
    <property type="project" value="TreeGrafter"/>
</dbReference>
<dbReference type="CDD" id="cd10574">
    <property type="entry name" value="EVH1_SPRED-like"/>
    <property type="match status" value="1"/>
</dbReference>
<dbReference type="EMBL" id="MNPL01010040">
    <property type="protein sequence ID" value="OQR73380.1"/>
    <property type="molecule type" value="Genomic_DNA"/>
</dbReference>
<keyword evidence="2" id="KW-0472">Membrane</keyword>
<dbReference type="SMART" id="SM00461">
    <property type="entry name" value="WH1"/>
    <property type="match status" value="1"/>
</dbReference>
<protein>
    <submittedName>
        <fullName evidence="4">Sprouty-related</fullName>
    </submittedName>
</protein>
<accession>A0A1V9XIK0</accession>
<keyword evidence="2" id="KW-1133">Transmembrane helix</keyword>
<evidence type="ECO:0000313" key="5">
    <source>
        <dbReference type="Proteomes" id="UP000192247"/>
    </source>
</evidence>
<evidence type="ECO:0000259" key="3">
    <source>
        <dbReference type="PROSITE" id="PS50229"/>
    </source>
</evidence>
<dbReference type="PROSITE" id="PS51227">
    <property type="entry name" value="SPR"/>
    <property type="match status" value="1"/>
</dbReference>
<name>A0A1V9XIK0_9ACAR</name>
<reference evidence="4 5" key="1">
    <citation type="journal article" date="2017" name="Gigascience">
        <title>Draft genome of the honey bee ectoparasitic mite, Tropilaelaps mercedesae, is shaped by the parasitic life history.</title>
        <authorList>
            <person name="Dong X."/>
            <person name="Armstrong S.D."/>
            <person name="Xia D."/>
            <person name="Makepeace B.L."/>
            <person name="Darby A.C."/>
            <person name="Kadowaki T."/>
        </authorList>
    </citation>
    <scope>NUCLEOTIDE SEQUENCE [LARGE SCALE GENOMIC DNA]</scope>
    <source>
        <strain evidence="4">Wuxi-XJTLU</strain>
    </source>
</reference>
<dbReference type="PANTHER" id="PTHR11202:SF3">
    <property type="entry name" value="SPROUTY-RELATED PROTEIN WITH EVH-1 DOMAIN, ISOFORM C"/>
    <property type="match status" value="1"/>
</dbReference>
<dbReference type="InterPro" id="IPR000697">
    <property type="entry name" value="WH1/EVH1_dom"/>
</dbReference>
<keyword evidence="5" id="KW-1185">Reference proteome</keyword>
<dbReference type="InterPro" id="IPR011993">
    <property type="entry name" value="PH-like_dom_sf"/>
</dbReference>
<feature type="compositionally biased region" description="Low complexity" evidence="1">
    <location>
        <begin position="198"/>
        <end position="213"/>
    </location>
</feature>
<dbReference type="STRING" id="418985.A0A1V9XIK0"/>
<keyword evidence="2" id="KW-0812">Transmembrane</keyword>
<dbReference type="FunCoup" id="A0A1V9XIK0">
    <property type="interactions" value="536"/>
</dbReference>
<evidence type="ECO:0000313" key="4">
    <source>
        <dbReference type="EMBL" id="OQR73380.1"/>
    </source>
</evidence>
<dbReference type="Pfam" id="PF05210">
    <property type="entry name" value="Sprouty"/>
    <property type="match status" value="1"/>
</dbReference>
<dbReference type="GO" id="GO:0019901">
    <property type="term" value="F:protein kinase binding"/>
    <property type="evidence" value="ECO:0007669"/>
    <property type="project" value="TreeGrafter"/>
</dbReference>
<feature type="region of interest" description="Disordered" evidence="1">
    <location>
        <begin position="359"/>
        <end position="395"/>
    </location>
</feature>
<dbReference type="InterPro" id="IPR007875">
    <property type="entry name" value="Sprouty"/>
</dbReference>
<proteinExistence type="predicted"/>
<evidence type="ECO:0000256" key="1">
    <source>
        <dbReference type="SAM" id="MobiDB-lite"/>
    </source>
</evidence>
<organism evidence="4 5">
    <name type="scientific">Tropilaelaps mercedesae</name>
    <dbReference type="NCBI Taxonomy" id="418985"/>
    <lineage>
        <taxon>Eukaryota</taxon>
        <taxon>Metazoa</taxon>
        <taxon>Ecdysozoa</taxon>
        <taxon>Arthropoda</taxon>
        <taxon>Chelicerata</taxon>
        <taxon>Arachnida</taxon>
        <taxon>Acari</taxon>
        <taxon>Parasitiformes</taxon>
        <taxon>Mesostigmata</taxon>
        <taxon>Gamasina</taxon>
        <taxon>Dermanyssoidea</taxon>
        <taxon>Laelapidae</taxon>
        <taxon>Tropilaelaps</taxon>
    </lineage>
</organism>
<feature type="region of interest" description="Disordered" evidence="1">
    <location>
        <begin position="197"/>
        <end position="260"/>
    </location>
</feature>
<dbReference type="Gene3D" id="2.30.29.30">
    <property type="entry name" value="Pleckstrin-homology domain (PH domain)/Phosphotyrosine-binding domain (PTB)"/>
    <property type="match status" value="1"/>
</dbReference>